<feature type="region of interest" description="Disordered" evidence="1">
    <location>
        <begin position="69"/>
        <end position="96"/>
    </location>
</feature>
<reference evidence="2 3" key="1">
    <citation type="submission" date="2021-01" db="EMBL/GenBank/DDBJ databases">
        <title>Whole genome shotgun sequence of Plantactinospora mayteni NBRC 109088.</title>
        <authorList>
            <person name="Komaki H."/>
            <person name="Tamura T."/>
        </authorList>
    </citation>
    <scope>NUCLEOTIDE SEQUENCE [LARGE SCALE GENOMIC DNA]</scope>
    <source>
        <strain evidence="2 3">NBRC 109088</strain>
    </source>
</reference>
<evidence type="ECO:0000313" key="3">
    <source>
        <dbReference type="Proteomes" id="UP000621500"/>
    </source>
</evidence>
<feature type="compositionally biased region" description="Basic and acidic residues" evidence="1">
    <location>
        <begin position="69"/>
        <end position="89"/>
    </location>
</feature>
<dbReference type="EMBL" id="BONX01000007">
    <property type="protein sequence ID" value="GIG94600.1"/>
    <property type="molecule type" value="Genomic_DNA"/>
</dbReference>
<keyword evidence="3" id="KW-1185">Reference proteome</keyword>
<gene>
    <name evidence="2" type="ORF">Pma05_11730</name>
</gene>
<dbReference type="Proteomes" id="UP000621500">
    <property type="component" value="Unassembled WGS sequence"/>
</dbReference>
<evidence type="ECO:0000256" key="1">
    <source>
        <dbReference type="SAM" id="MobiDB-lite"/>
    </source>
</evidence>
<comment type="caution">
    <text evidence="2">The sequence shown here is derived from an EMBL/GenBank/DDBJ whole genome shotgun (WGS) entry which is preliminary data.</text>
</comment>
<sequence>MSVFLPRGDAVVTEARVMRIATGETRQITTWFVGGWFNCPWCGAANPPEAQHCDNPACWASKHATAEHVRAEQDRRAREAAEREQRLRAAEAQAAGQQRYQEQRAALWAERVATATERGACLTCLRRSRWETEPRYRRHRRTDFHTAKA</sequence>
<organism evidence="2 3">
    <name type="scientific">Plantactinospora mayteni</name>
    <dbReference type="NCBI Taxonomy" id="566021"/>
    <lineage>
        <taxon>Bacteria</taxon>
        <taxon>Bacillati</taxon>
        <taxon>Actinomycetota</taxon>
        <taxon>Actinomycetes</taxon>
        <taxon>Micromonosporales</taxon>
        <taxon>Micromonosporaceae</taxon>
        <taxon>Plantactinospora</taxon>
    </lineage>
</organism>
<name>A0ABQ4EIM6_9ACTN</name>
<evidence type="ECO:0008006" key="4">
    <source>
        <dbReference type="Google" id="ProtNLM"/>
    </source>
</evidence>
<evidence type="ECO:0000313" key="2">
    <source>
        <dbReference type="EMBL" id="GIG94600.1"/>
    </source>
</evidence>
<proteinExistence type="predicted"/>
<accession>A0ABQ4EIM6</accession>
<protein>
    <recommendedName>
        <fullName evidence="4">RanBP2-type domain-containing protein</fullName>
    </recommendedName>
</protein>